<organism evidence="1 2">
    <name type="scientific">Ficus carica</name>
    <name type="common">Common fig</name>
    <dbReference type="NCBI Taxonomy" id="3494"/>
    <lineage>
        <taxon>Eukaryota</taxon>
        <taxon>Viridiplantae</taxon>
        <taxon>Streptophyta</taxon>
        <taxon>Embryophyta</taxon>
        <taxon>Tracheophyta</taxon>
        <taxon>Spermatophyta</taxon>
        <taxon>Magnoliopsida</taxon>
        <taxon>eudicotyledons</taxon>
        <taxon>Gunneridae</taxon>
        <taxon>Pentapetalae</taxon>
        <taxon>rosids</taxon>
        <taxon>fabids</taxon>
        <taxon>Rosales</taxon>
        <taxon>Moraceae</taxon>
        <taxon>Ficeae</taxon>
        <taxon>Ficus</taxon>
    </lineage>
</organism>
<name>A0AA88A362_FICCA</name>
<evidence type="ECO:0000313" key="1">
    <source>
        <dbReference type="EMBL" id="GMN48704.1"/>
    </source>
</evidence>
<proteinExistence type="predicted"/>
<dbReference type="EMBL" id="BTGU01000029">
    <property type="protein sequence ID" value="GMN48704.1"/>
    <property type="molecule type" value="Genomic_DNA"/>
</dbReference>
<sequence>MKKLIHLAGNPQAESKDRSYACQACTPRESHGWSQPPSVAVSPGRQQPLPSDVLFFRLVHKPTTLLIQNPELSFI</sequence>
<evidence type="ECO:0000313" key="2">
    <source>
        <dbReference type="Proteomes" id="UP001187192"/>
    </source>
</evidence>
<keyword evidence="2" id="KW-1185">Reference proteome</keyword>
<reference evidence="1" key="1">
    <citation type="submission" date="2023-07" db="EMBL/GenBank/DDBJ databases">
        <title>draft genome sequence of fig (Ficus carica).</title>
        <authorList>
            <person name="Takahashi T."/>
            <person name="Nishimura K."/>
        </authorList>
    </citation>
    <scope>NUCLEOTIDE SEQUENCE</scope>
</reference>
<protein>
    <submittedName>
        <fullName evidence="1">Uncharacterized protein</fullName>
    </submittedName>
</protein>
<comment type="caution">
    <text evidence="1">The sequence shown here is derived from an EMBL/GenBank/DDBJ whole genome shotgun (WGS) entry which is preliminary data.</text>
</comment>
<dbReference type="Proteomes" id="UP001187192">
    <property type="component" value="Unassembled WGS sequence"/>
</dbReference>
<accession>A0AA88A362</accession>
<dbReference type="AlphaFoldDB" id="A0AA88A362"/>
<gene>
    <name evidence="1" type="ORF">TIFTF001_017870</name>
</gene>